<evidence type="ECO:0000256" key="2">
    <source>
        <dbReference type="ARBA" id="ARBA00007783"/>
    </source>
</evidence>
<dbReference type="AlphaFoldDB" id="A0A4R2EX11"/>
<feature type="transmembrane region" description="Helical" evidence="8">
    <location>
        <begin position="344"/>
        <end position="364"/>
    </location>
</feature>
<dbReference type="InterPro" id="IPR047817">
    <property type="entry name" value="ABC2_TM_bact-type"/>
</dbReference>
<comment type="similarity">
    <text evidence="2">Belongs to the ABC-2 integral membrane protein family.</text>
</comment>
<keyword evidence="11" id="KW-1185">Reference proteome</keyword>
<dbReference type="GO" id="GO:0005886">
    <property type="term" value="C:plasma membrane"/>
    <property type="evidence" value="ECO:0007669"/>
    <property type="project" value="UniProtKB-SubCell"/>
</dbReference>
<evidence type="ECO:0000256" key="4">
    <source>
        <dbReference type="ARBA" id="ARBA00022475"/>
    </source>
</evidence>
<evidence type="ECO:0000256" key="8">
    <source>
        <dbReference type="SAM" id="Phobius"/>
    </source>
</evidence>
<feature type="transmembrane region" description="Helical" evidence="8">
    <location>
        <begin position="219"/>
        <end position="244"/>
    </location>
</feature>
<evidence type="ECO:0000313" key="11">
    <source>
        <dbReference type="Proteomes" id="UP000294830"/>
    </source>
</evidence>
<dbReference type="Pfam" id="PF12698">
    <property type="entry name" value="ABC2_membrane_3"/>
    <property type="match status" value="1"/>
</dbReference>
<feature type="domain" description="ABC transmembrane type-2" evidence="9">
    <location>
        <begin position="132"/>
        <end position="367"/>
    </location>
</feature>
<keyword evidence="5 8" id="KW-0812">Transmembrane</keyword>
<dbReference type="EMBL" id="SLWB01000001">
    <property type="protein sequence ID" value="TCN73238.1"/>
    <property type="molecule type" value="Genomic_DNA"/>
</dbReference>
<evidence type="ECO:0000313" key="10">
    <source>
        <dbReference type="EMBL" id="TCN73238.1"/>
    </source>
</evidence>
<evidence type="ECO:0000256" key="1">
    <source>
        <dbReference type="ARBA" id="ARBA00004651"/>
    </source>
</evidence>
<dbReference type="RefSeq" id="WP_131838012.1">
    <property type="nucleotide sequence ID" value="NZ_SLWB01000001.1"/>
</dbReference>
<dbReference type="GO" id="GO:0140359">
    <property type="term" value="F:ABC-type transporter activity"/>
    <property type="evidence" value="ECO:0007669"/>
    <property type="project" value="InterPro"/>
</dbReference>
<dbReference type="Gene3D" id="3.40.1710.10">
    <property type="entry name" value="abc type-2 transporter like domain"/>
    <property type="match status" value="1"/>
</dbReference>
<keyword evidence="6 8" id="KW-1133">Transmembrane helix</keyword>
<dbReference type="InterPro" id="IPR051449">
    <property type="entry name" value="ABC-2_transporter_component"/>
</dbReference>
<feature type="transmembrane region" description="Helical" evidence="8">
    <location>
        <begin position="21"/>
        <end position="40"/>
    </location>
</feature>
<comment type="subcellular location">
    <subcellularLocation>
        <location evidence="1">Cell membrane</location>
        <topology evidence="1">Multi-pass membrane protein</topology>
    </subcellularLocation>
</comment>
<reference evidence="10 11" key="1">
    <citation type="submission" date="2019-03" db="EMBL/GenBank/DDBJ databases">
        <title>Genomic Encyclopedia of Archaeal and Bacterial Type Strains, Phase II (KMG-II): from individual species to whole genera.</title>
        <authorList>
            <person name="Goeker M."/>
        </authorList>
    </citation>
    <scope>NUCLEOTIDE SEQUENCE [LARGE SCALE GENOMIC DNA]</scope>
    <source>
        <strain evidence="10 11">RL-C</strain>
    </source>
</reference>
<evidence type="ECO:0000256" key="7">
    <source>
        <dbReference type="ARBA" id="ARBA00023136"/>
    </source>
</evidence>
<name>A0A4R2EX11_9BACT</name>
<dbReference type="InterPro" id="IPR013525">
    <property type="entry name" value="ABC2_TM"/>
</dbReference>
<comment type="caution">
    <text evidence="10">The sequence shown here is derived from an EMBL/GenBank/DDBJ whole genome shotgun (WGS) entry which is preliminary data.</text>
</comment>
<keyword evidence="7 8" id="KW-0472">Membrane</keyword>
<evidence type="ECO:0000256" key="6">
    <source>
        <dbReference type="ARBA" id="ARBA00022989"/>
    </source>
</evidence>
<dbReference type="OrthoDB" id="9808686at2"/>
<sequence length="369" mass="41112">MRTVLFILQKEFRQIFRNRSMLPIIFILPVVQLLVLIHAVTFDVTSLNLVVVDNSRSSDSRELVNKFVGSSFFLLKDYPQSSQQAMDLINSGKADLALIIPERFSLNQVRDGKVDVQLLVNAINTTQATLANAYANSIIGDFNRTKLPPGAIDNVYAADVRPQFWFNPTLDFKIYMFPGILVILVTAIGLFLSGMNLVREKEIGTIEQLNVTPIKKWQFIVGKVLPFLIIGLFEIGLGVLLGRIAFGIPFVGSVGTLLLTTITYLLVVIALGTLISNQSSTQQQSMFVSWFFMMLFLMMSGLFNIVESMPQWAIWINKLNPISYFILIIRMVMLKGATLSDIAVPLGSLAVYAVVAMTLAIALYQKKTA</sequence>
<feature type="transmembrane region" description="Helical" evidence="8">
    <location>
        <begin position="287"/>
        <end position="306"/>
    </location>
</feature>
<organism evidence="10 11">
    <name type="scientific">Acetobacteroides hydrogenigenes</name>
    <dbReference type="NCBI Taxonomy" id="979970"/>
    <lineage>
        <taxon>Bacteria</taxon>
        <taxon>Pseudomonadati</taxon>
        <taxon>Bacteroidota</taxon>
        <taxon>Bacteroidia</taxon>
        <taxon>Bacteroidales</taxon>
        <taxon>Rikenellaceae</taxon>
        <taxon>Acetobacteroides</taxon>
    </lineage>
</organism>
<accession>A0A4R2EX11</accession>
<proteinExistence type="inferred from homology"/>
<dbReference type="PROSITE" id="PS51012">
    <property type="entry name" value="ABC_TM2"/>
    <property type="match status" value="1"/>
</dbReference>
<dbReference type="PANTHER" id="PTHR30294:SF29">
    <property type="entry name" value="MULTIDRUG ABC TRANSPORTER PERMEASE YBHS-RELATED"/>
    <property type="match status" value="1"/>
</dbReference>
<gene>
    <name evidence="10" type="ORF">CLV25_101459</name>
</gene>
<keyword evidence="4" id="KW-1003">Cell membrane</keyword>
<evidence type="ECO:0000256" key="3">
    <source>
        <dbReference type="ARBA" id="ARBA00022448"/>
    </source>
</evidence>
<protein>
    <submittedName>
        <fullName evidence="10">ABC-2 type transport system permease protein</fullName>
    </submittedName>
</protein>
<feature type="transmembrane region" description="Helical" evidence="8">
    <location>
        <begin position="174"/>
        <end position="198"/>
    </location>
</feature>
<dbReference type="Proteomes" id="UP000294830">
    <property type="component" value="Unassembled WGS sequence"/>
</dbReference>
<keyword evidence="3" id="KW-0813">Transport</keyword>
<dbReference type="PANTHER" id="PTHR30294">
    <property type="entry name" value="MEMBRANE COMPONENT OF ABC TRANSPORTER YHHJ-RELATED"/>
    <property type="match status" value="1"/>
</dbReference>
<evidence type="ECO:0000256" key="5">
    <source>
        <dbReference type="ARBA" id="ARBA00022692"/>
    </source>
</evidence>
<feature type="transmembrane region" description="Helical" evidence="8">
    <location>
        <begin position="250"/>
        <end position="275"/>
    </location>
</feature>
<evidence type="ECO:0000259" key="9">
    <source>
        <dbReference type="PROSITE" id="PS51012"/>
    </source>
</evidence>